<feature type="domain" description="Peptidase M24" evidence="8">
    <location>
        <begin position="18"/>
        <end position="252"/>
    </location>
</feature>
<dbReference type="Gene3D" id="3.90.230.10">
    <property type="entry name" value="Creatinase/methionine aminopeptidase superfamily"/>
    <property type="match status" value="1"/>
</dbReference>
<feature type="binding site" evidence="6">
    <location>
        <position position="245"/>
    </location>
    <ligand>
        <name>a divalent metal cation</name>
        <dbReference type="ChEBI" id="CHEBI:60240"/>
        <label>1</label>
    </ligand>
</feature>
<dbReference type="GO" id="GO:0004239">
    <property type="term" value="F:initiator methionyl aminopeptidase activity"/>
    <property type="evidence" value="ECO:0007669"/>
    <property type="project" value="UniProtKB-UniRule"/>
</dbReference>
<dbReference type="GO" id="GO:0005829">
    <property type="term" value="C:cytosol"/>
    <property type="evidence" value="ECO:0007669"/>
    <property type="project" value="TreeGrafter"/>
</dbReference>
<keyword evidence="2 6" id="KW-0031">Aminopeptidase</keyword>
<evidence type="ECO:0000313" key="9">
    <source>
        <dbReference type="EMBL" id="SFE66152.1"/>
    </source>
</evidence>
<evidence type="ECO:0000256" key="5">
    <source>
        <dbReference type="ARBA" id="ARBA00022801"/>
    </source>
</evidence>
<protein>
    <recommendedName>
        <fullName evidence="6 7">Methionine aminopeptidase</fullName>
        <shortName evidence="6">MAP</shortName>
        <shortName evidence="6">MetAP</shortName>
        <ecNumber evidence="6 7">3.4.11.18</ecNumber>
    </recommendedName>
    <alternativeName>
        <fullName evidence="6">Peptidase M</fullName>
    </alternativeName>
</protein>
<evidence type="ECO:0000256" key="6">
    <source>
        <dbReference type="HAMAP-Rule" id="MF_01974"/>
    </source>
</evidence>
<dbReference type="Pfam" id="PF00557">
    <property type="entry name" value="Peptidase_M24"/>
    <property type="match status" value="1"/>
</dbReference>
<dbReference type="Proteomes" id="UP000198589">
    <property type="component" value="Unassembled WGS sequence"/>
</dbReference>
<dbReference type="GO" id="GO:0006508">
    <property type="term" value="P:proteolysis"/>
    <property type="evidence" value="ECO:0007669"/>
    <property type="project" value="UniProtKB-KW"/>
</dbReference>
<dbReference type="AlphaFoldDB" id="A0A1I2CD79"/>
<feature type="binding site" evidence="6">
    <location>
        <position position="213"/>
    </location>
    <ligand>
        <name>a divalent metal cation</name>
        <dbReference type="ChEBI" id="CHEBI:60240"/>
        <label>2</label>
        <note>catalytic</note>
    </ligand>
</feature>
<comment type="cofactor">
    <cofactor evidence="6">
        <name>Co(2+)</name>
        <dbReference type="ChEBI" id="CHEBI:48828"/>
    </cofactor>
    <cofactor evidence="6">
        <name>Zn(2+)</name>
        <dbReference type="ChEBI" id="CHEBI:29105"/>
    </cofactor>
    <cofactor evidence="6">
        <name>Mn(2+)</name>
        <dbReference type="ChEBI" id="CHEBI:29035"/>
    </cofactor>
    <cofactor evidence="6">
        <name>Fe(2+)</name>
        <dbReference type="ChEBI" id="CHEBI:29033"/>
    </cofactor>
    <text evidence="6">Binds 2 divalent metal cations per subunit. Has a high-affinity and a low affinity metal-binding site. The true nature of the physiological cofactor is under debate. The enzyme is active with cobalt, zinc, manganese or divalent iron ions. Most likely, methionine aminopeptidases function as mononuclear Fe(2+)-metalloproteases under physiological conditions, and the catalytically relevant metal-binding site has been assigned to the histidine-containing high-affinity site.</text>
</comment>
<comment type="similarity">
    <text evidence="6">Belongs to the peptidase M24A family. Methionine aminopeptidase type 1 subfamily.</text>
</comment>
<dbReference type="HAMAP" id="MF_01974">
    <property type="entry name" value="MetAP_1"/>
    <property type="match status" value="1"/>
</dbReference>
<sequence>MPESGGVIELRTPGELDAMRAAGAVVADMHAAVRAAAAPGVRLTALDAIARDVLADAGATSPFLGYAPLATTPPFPGVLCLSVNDVALHGIPTPYELEDGDLLSVDAGATLDGWVGDAAMTYPVGTPRAADLRLVETTEQALAAGIAAAVVGNRVGDISAAVGAVGRAGGCGINTDQGGHGVGRTMHEAPSVPNEGRPGRGLPLRPGLVIAIEPWFLAGGSDDYRVDADGWTLRSADGSRAAHVEHTVAVTADGPRILTAPR</sequence>
<dbReference type="GO" id="GO:0046872">
    <property type="term" value="F:metal ion binding"/>
    <property type="evidence" value="ECO:0007669"/>
    <property type="project" value="UniProtKB-UniRule"/>
</dbReference>
<feature type="binding site" evidence="6">
    <location>
        <position position="89"/>
    </location>
    <ligand>
        <name>substrate</name>
    </ligand>
</feature>
<feature type="binding site" evidence="6">
    <location>
        <position position="187"/>
    </location>
    <ligand>
        <name>substrate</name>
    </ligand>
</feature>
<dbReference type="InterPro" id="IPR000994">
    <property type="entry name" value="Pept_M24"/>
</dbReference>
<dbReference type="InterPro" id="IPR002467">
    <property type="entry name" value="Pept_M24A_MAP1"/>
</dbReference>
<comment type="catalytic activity">
    <reaction evidence="6 7">
        <text>Release of N-terminal amino acids, preferentially methionine, from peptides and arylamides.</text>
        <dbReference type="EC" id="3.4.11.18"/>
    </reaction>
</comment>
<dbReference type="STRING" id="1798228.SAMN05216574_10536"/>
<dbReference type="PRINTS" id="PR00599">
    <property type="entry name" value="MAPEPTIDASE"/>
</dbReference>
<gene>
    <name evidence="6" type="primary">map</name>
    <name evidence="9" type="ORF">SAMN05216574_10536</name>
</gene>
<feature type="binding site" evidence="6">
    <location>
        <position position="245"/>
    </location>
    <ligand>
        <name>a divalent metal cation</name>
        <dbReference type="ChEBI" id="CHEBI:60240"/>
        <label>2</label>
        <note>catalytic</note>
    </ligand>
</feature>
<dbReference type="SUPFAM" id="SSF55920">
    <property type="entry name" value="Creatinase/aminopeptidase"/>
    <property type="match status" value="1"/>
</dbReference>
<proteinExistence type="inferred from homology"/>
<dbReference type="GO" id="GO:0070006">
    <property type="term" value="F:metalloaminopeptidase activity"/>
    <property type="evidence" value="ECO:0007669"/>
    <property type="project" value="UniProtKB-UniRule"/>
</dbReference>
<evidence type="ECO:0000313" key="10">
    <source>
        <dbReference type="Proteomes" id="UP000198589"/>
    </source>
</evidence>
<organism evidence="9 10">
    <name type="scientific">Blastococcus tunisiensis</name>
    <dbReference type="NCBI Taxonomy" id="1798228"/>
    <lineage>
        <taxon>Bacteria</taxon>
        <taxon>Bacillati</taxon>
        <taxon>Actinomycetota</taxon>
        <taxon>Actinomycetes</taxon>
        <taxon>Geodermatophilales</taxon>
        <taxon>Geodermatophilaceae</taxon>
        <taxon>Blastococcus</taxon>
    </lineage>
</organism>
<feature type="binding site" evidence="6">
    <location>
        <position position="117"/>
    </location>
    <ligand>
        <name>a divalent metal cation</name>
        <dbReference type="ChEBI" id="CHEBI:60240"/>
        <label>1</label>
    </ligand>
</feature>
<dbReference type="InterPro" id="IPR036005">
    <property type="entry name" value="Creatinase/aminopeptidase-like"/>
</dbReference>
<keyword evidence="4 6" id="KW-0479">Metal-binding</keyword>
<keyword evidence="10" id="KW-1185">Reference proteome</keyword>
<dbReference type="PANTHER" id="PTHR43330:SF27">
    <property type="entry name" value="METHIONINE AMINOPEPTIDASE"/>
    <property type="match status" value="1"/>
</dbReference>
<feature type="binding site" evidence="6">
    <location>
        <position position="106"/>
    </location>
    <ligand>
        <name>a divalent metal cation</name>
        <dbReference type="ChEBI" id="CHEBI:60240"/>
        <label>1</label>
    </ligand>
</feature>
<evidence type="ECO:0000256" key="4">
    <source>
        <dbReference type="ARBA" id="ARBA00022723"/>
    </source>
</evidence>
<dbReference type="EC" id="3.4.11.18" evidence="6 7"/>
<evidence type="ECO:0000256" key="3">
    <source>
        <dbReference type="ARBA" id="ARBA00022670"/>
    </source>
</evidence>
<keyword evidence="5 6" id="KW-0378">Hydrolase</keyword>
<keyword evidence="3 6" id="KW-0645">Protease</keyword>
<dbReference type="EMBL" id="FOND01000005">
    <property type="protein sequence ID" value="SFE66152.1"/>
    <property type="molecule type" value="Genomic_DNA"/>
</dbReference>
<evidence type="ECO:0000259" key="8">
    <source>
        <dbReference type="Pfam" id="PF00557"/>
    </source>
</evidence>
<reference evidence="10" key="1">
    <citation type="submission" date="2016-10" db="EMBL/GenBank/DDBJ databases">
        <authorList>
            <person name="Varghese N."/>
            <person name="Submissions S."/>
        </authorList>
    </citation>
    <scope>NUCLEOTIDE SEQUENCE [LARGE SCALE GENOMIC DNA]</scope>
    <source>
        <strain evidence="10">DSM 46838</strain>
    </source>
</reference>
<dbReference type="InterPro" id="IPR001714">
    <property type="entry name" value="Pept_M24_MAP"/>
</dbReference>
<name>A0A1I2CD79_9ACTN</name>
<comment type="subunit">
    <text evidence="6">Monomer.</text>
</comment>
<evidence type="ECO:0000256" key="7">
    <source>
        <dbReference type="RuleBase" id="RU003653"/>
    </source>
</evidence>
<dbReference type="NCBIfam" id="TIGR00500">
    <property type="entry name" value="met_pdase_I"/>
    <property type="match status" value="1"/>
</dbReference>
<evidence type="ECO:0000256" key="1">
    <source>
        <dbReference type="ARBA" id="ARBA00002521"/>
    </source>
</evidence>
<comment type="function">
    <text evidence="1 6">Removes the N-terminal methionine from nascent proteins. The N-terminal methionine is often cleaved when the second residue in the primary sequence is small and uncharged (Met-Ala-, Cys, Gly, Pro, Ser, Thr, or Val). Requires deformylation of the N(alpha)-formylated initiator methionine before it can be hydrolyzed.</text>
</comment>
<dbReference type="CDD" id="cd01086">
    <property type="entry name" value="MetAP1"/>
    <property type="match status" value="1"/>
</dbReference>
<feature type="binding site" evidence="6">
    <location>
        <position position="180"/>
    </location>
    <ligand>
        <name>a divalent metal cation</name>
        <dbReference type="ChEBI" id="CHEBI:60240"/>
        <label>2</label>
        <note>catalytic</note>
    </ligand>
</feature>
<accession>A0A1I2CD79</accession>
<dbReference type="PANTHER" id="PTHR43330">
    <property type="entry name" value="METHIONINE AMINOPEPTIDASE"/>
    <property type="match status" value="1"/>
</dbReference>
<feature type="binding site" evidence="6">
    <location>
        <position position="117"/>
    </location>
    <ligand>
        <name>a divalent metal cation</name>
        <dbReference type="ChEBI" id="CHEBI:60240"/>
        <label>2</label>
        <note>catalytic</note>
    </ligand>
</feature>
<evidence type="ECO:0000256" key="2">
    <source>
        <dbReference type="ARBA" id="ARBA00022438"/>
    </source>
</evidence>